<dbReference type="RefSeq" id="YP_001949984.1">
    <property type="nucleotide sequence ID" value="NC_010811.2"/>
</dbReference>
<sequence>MDKVGNIQLDGFTKYHKPEGKIVILGFGSVGQTVLPMVLRHFDIDPSRVLVIDKKYHSLFDKYRGLIKYLKIEITRENMDQVLSKVLEPGDFLVNVSLNIDGIEIVEWCLNHGIMYTDTSIERWPEEPDETIKEYAERTLYSTHQEIRKRCGNSKGKATAVVTNGANPGLVTYFTKQALCNLRRRANLGGIKRDPQTKEEWAELAKALDVKVIQIAERDTQILKQPKEPNVFTNTWSCEGFWAEGRAPSELGWGTHENPNGPEGGSLHKEGPGNAAFLHQPGVSVLVKSWVPEGGCFNGFLIQHSEAVTLSDYLTTADKSYRPTVYYAYQPTDAAMASVHEMRGSELRFHRKTRIMKNSILTGRDELGVLLLGHKFTAYWFGSQLTIDEARTLIPGESATSLQVGASLLGGMVWAYRNPEMGYCEPEDLPHTEVLAVARQYLGPVVGVRSDWTPLRHRNTLYKMDYDESDVWAFPNFRIQ</sequence>
<dbReference type="EC" id="2.5.1.44" evidence="4"/>
<feature type="domain" description="Saccharopine dehydrogenase-like C-terminal" evidence="3">
    <location>
        <begin position="165"/>
        <end position="442"/>
    </location>
</feature>
<dbReference type="OrthoDB" id="2109at10239"/>
<dbReference type="InterPro" id="IPR005097">
    <property type="entry name" value="Sacchrp_dh_NADP-bd"/>
</dbReference>
<dbReference type="GeneID" id="6369755"/>
<dbReference type="Pfam" id="PF03435">
    <property type="entry name" value="Sacchrp_dh_NADP"/>
    <property type="match status" value="1"/>
</dbReference>
<evidence type="ECO:0000313" key="5">
    <source>
        <dbReference type="Proteomes" id="UP000001034"/>
    </source>
</evidence>
<protein>
    <submittedName>
        <fullName evidence="4">Homospermidine synthase</fullName>
        <ecNumber evidence="4">2.5.1.44</ecNumber>
    </submittedName>
</protein>
<dbReference type="Gene3D" id="3.30.360.30">
    <property type="entry name" value="homospermidine synthase like"/>
    <property type="match status" value="1"/>
</dbReference>
<feature type="domain" description="Saccharopine dehydrogenase NADP binding" evidence="2">
    <location>
        <begin position="22"/>
        <end position="153"/>
    </location>
</feature>
<organism evidence="4 5">
    <name type="scientific">Ralstonia phage phiRSL1</name>
    <dbReference type="NCBI Taxonomy" id="1980924"/>
    <lineage>
        <taxon>Viruses</taxon>
        <taxon>Duplodnaviria</taxon>
        <taxon>Heunggongvirae</taxon>
        <taxon>Uroviricota</taxon>
        <taxon>Caudoviricetes</taxon>
        <taxon>Mieseafarmvirus</taxon>
        <taxon>Mieseafarmvirus RSL1</taxon>
    </lineage>
</organism>
<gene>
    <name evidence="4" type="primary">hss</name>
</gene>
<dbReference type="Pfam" id="PF16653">
    <property type="entry name" value="Sacchrp_dh_C"/>
    <property type="match status" value="1"/>
</dbReference>
<dbReference type="Gene3D" id="3.40.50.720">
    <property type="entry name" value="NAD(P)-binding Rossmann-like Domain"/>
    <property type="match status" value="1"/>
</dbReference>
<evidence type="ECO:0000259" key="2">
    <source>
        <dbReference type="Pfam" id="PF03435"/>
    </source>
</evidence>
<dbReference type="InterPro" id="IPR023181">
    <property type="entry name" value="Homospermid_syn-like_C"/>
</dbReference>
<evidence type="ECO:0000259" key="3">
    <source>
        <dbReference type="Pfam" id="PF16653"/>
    </source>
</evidence>
<keyword evidence="5" id="KW-1185">Reference proteome</keyword>
<proteinExistence type="predicted"/>
<dbReference type="KEGG" id="vg:6369755"/>
<dbReference type="Proteomes" id="UP000001034">
    <property type="component" value="Segment"/>
</dbReference>
<evidence type="ECO:0000256" key="1">
    <source>
        <dbReference type="SAM" id="MobiDB-lite"/>
    </source>
</evidence>
<dbReference type="BRENDA" id="2.5.1.44">
    <property type="organism ID" value="12225"/>
</dbReference>
<dbReference type="GO" id="GO:0047296">
    <property type="term" value="F:homospermidine synthase activity"/>
    <property type="evidence" value="ECO:0007669"/>
    <property type="project" value="UniProtKB-EC"/>
</dbReference>
<dbReference type="InterPro" id="IPR032095">
    <property type="entry name" value="Sacchrp_dh-like_C"/>
</dbReference>
<keyword evidence="4" id="KW-0808">Transferase</keyword>
<accession>B2ZXX8</accession>
<feature type="region of interest" description="Disordered" evidence="1">
    <location>
        <begin position="249"/>
        <end position="273"/>
    </location>
</feature>
<name>B2ZXX8_9CAUD</name>
<evidence type="ECO:0000313" key="4">
    <source>
        <dbReference type="EMBL" id="BAG41554.1"/>
    </source>
</evidence>
<dbReference type="EMBL" id="AB366653">
    <property type="protein sequence ID" value="BAG41554.1"/>
    <property type="molecule type" value="Genomic_DNA"/>
</dbReference>
<reference evidence="4 5" key="1">
    <citation type="journal article" date="2010" name="Virology">
        <title>A jumbo phage infecting the phytopathogen Ralstonia solanacearum defines a new lineage of the Myoviridae family.</title>
        <authorList>
            <person name="Yamada T."/>
            <person name="Satoh S."/>
            <person name="Ishikawa H."/>
            <person name="Fujiwara A."/>
            <person name="Kawasaki T."/>
            <person name="Fujie M."/>
            <person name="Ogata H."/>
        </authorList>
    </citation>
    <scope>NUCLEOTIDE SEQUENCE [LARGE SCALE GENOMIC DNA]</scope>
</reference>